<keyword evidence="4" id="KW-0967">Endosome</keyword>
<sequence length="768" mass="89203">TLSTLSQTYNKNFQIFSISPYGLPMLLSELGNRLCECGQDEFKQKMNKWWILNEQQREQLDEDINNEQDEDDEDENDGNNKKLKQSKQKLKKQQQQKQKEQKMKKNMQQQQESIVSSFPLSQQEKINFLNDVWRLAMRIEDPEDYLLVARAFVRYPIYFCTDTETNVLLNDIIRHIQQTPAFETKEKEEAKERMKEKLIEKEKERNQQENNKKNKEQQKDYKQDQNQDVDEEQELEQEREKMKKEKEKEKMNKDQQQQSSSSSSQSQSSQIHIHQLNTRRLLLDTLIHAVHAHKSIGKLLSITPFQQLMTLLDEEEKKELGNEVMTAISRPEESALTERSTVELLVELAKRAFLWIDSRTHDSIKSRMDNLLVNFASKVDFGQDNVDDQLNFYVDMRQTFPLFSELRCQLIVLVNVLGMKQVQLLRAQQQPQKYKTANSKRYEIQQTTDFIKGCIAFCHVTLPSLEEESTKRAKLALETASLALNATLIGQSEDLLDMSVEALRQIPKTRTVKSDIIDADLEFCEIASQILGLLLVMPGHPHNGPFVNIDNVIQAVNDRKEWKEGSSTKGILLIRISLLFLAFRNGQLSYHIKGIESNDSLYLLEDGNEGSVKDKENKKKYNKYINEIDSHLAECIEGIKQELEKIKKVKNTEAYKNVVILSLTLSDLFVSYPYVFLQQQKDDNKEAVLDEDEDEDDQYADWLSKKIDYKKINYKANVLLLQKCTKDAQDAVASVEKNTSSLILASRTFNMKPLQKIIADKIKKLSVS</sequence>
<gene>
    <name evidence="7" type="ORF">EZS28_001668</name>
</gene>
<feature type="compositionally biased region" description="Low complexity" evidence="6">
    <location>
        <begin position="254"/>
        <end position="270"/>
    </location>
</feature>
<dbReference type="EMBL" id="SNRW01000182">
    <property type="protein sequence ID" value="KAA6402800.1"/>
    <property type="molecule type" value="Genomic_DNA"/>
</dbReference>
<organism evidence="7 8">
    <name type="scientific">Streblomastix strix</name>
    <dbReference type="NCBI Taxonomy" id="222440"/>
    <lineage>
        <taxon>Eukaryota</taxon>
        <taxon>Metamonada</taxon>
        <taxon>Preaxostyla</taxon>
        <taxon>Oxymonadida</taxon>
        <taxon>Streblomastigidae</taxon>
        <taxon>Streblomastix</taxon>
    </lineage>
</organism>
<evidence type="ECO:0000256" key="1">
    <source>
        <dbReference type="ARBA" id="ARBA00004177"/>
    </source>
</evidence>
<evidence type="ECO:0000256" key="5">
    <source>
        <dbReference type="ARBA" id="ARBA00022927"/>
    </source>
</evidence>
<feature type="region of interest" description="Disordered" evidence="6">
    <location>
        <begin position="201"/>
        <end position="272"/>
    </location>
</feature>
<dbReference type="GO" id="GO:0015031">
    <property type="term" value="P:protein transport"/>
    <property type="evidence" value="ECO:0007669"/>
    <property type="project" value="UniProtKB-KW"/>
</dbReference>
<evidence type="ECO:0000256" key="3">
    <source>
        <dbReference type="ARBA" id="ARBA00022448"/>
    </source>
</evidence>
<dbReference type="InterPro" id="IPR029705">
    <property type="entry name" value="VPS35L"/>
</dbReference>
<dbReference type="GO" id="GO:0032456">
    <property type="term" value="P:endocytic recycling"/>
    <property type="evidence" value="ECO:0007669"/>
    <property type="project" value="InterPro"/>
</dbReference>
<keyword evidence="5" id="KW-0653">Protein transport</keyword>
<feature type="compositionally biased region" description="Basic and acidic residues" evidence="6">
    <location>
        <begin position="201"/>
        <end position="225"/>
    </location>
</feature>
<dbReference type="OrthoDB" id="1734063at2759"/>
<keyword evidence="3" id="KW-0813">Transport</keyword>
<evidence type="ECO:0000313" key="7">
    <source>
        <dbReference type="EMBL" id="KAA6402800.1"/>
    </source>
</evidence>
<feature type="non-terminal residue" evidence="7">
    <location>
        <position position="1"/>
    </location>
</feature>
<comment type="subcellular location">
    <subcellularLocation>
        <location evidence="1">Endosome</location>
    </subcellularLocation>
</comment>
<reference evidence="7 8" key="1">
    <citation type="submission" date="2019-03" db="EMBL/GenBank/DDBJ databases">
        <title>Single cell metagenomics reveals metabolic interactions within the superorganism composed of flagellate Streblomastix strix and complex community of Bacteroidetes bacteria on its surface.</title>
        <authorList>
            <person name="Treitli S.C."/>
            <person name="Kolisko M."/>
            <person name="Husnik F."/>
            <person name="Keeling P."/>
            <person name="Hampl V."/>
        </authorList>
    </citation>
    <scope>NUCLEOTIDE SEQUENCE [LARGE SCALE GENOMIC DNA]</scope>
    <source>
        <strain evidence="7">ST1C</strain>
    </source>
</reference>
<proteinExistence type="inferred from homology"/>
<comment type="similarity">
    <text evidence="2">Belongs to the VPS35L family.</text>
</comment>
<dbReference type="Proteomes" id="UP000324800">
    <property type="component" value="Unassembled WGS sequence"/>
</dbReference>
<protein>
    <submittedName>
        <fullName evidence="7">Uncharacterized protein</fullName>
    </submittedName>
</protein>
<accession>A0A5J4X6G7</accession>
<feature type="region of interest" description="Disordered" evidence="6">
    <location>
        <begin position="67"/>
        <end position="116"/>
    </location>
</feature>
<dbReference type="PANTHER" id="PTHR13673:SF0">
    <property type="entry name" value="VPS35 ENDOSOMAL PROTEIN-SORTING FACTOR-LIKE"/>
    <property type="match status" value="1"/>
</dbReference>
<evidence type="ECO:0000313" key="8">
    <source>
        <dbReference type="Proteomes" id="UP000324800"/>
    </source>
</evidence>
<evidence type="ECO:0000256" key="6">
    <source>
        <dbReference type="SAM" id="MobiDB-lite"/>
    </source>
</evidence>
<dbReference type="GO" id="GO:0005768">
    <property type="term" value="C:endosome"/>
    <property type="evidence" value="ECO:0007669"/>
    <property type="project" value="UniProtKB-SubCell"/>
</dbReference>
<evidence type="ECO:0000256" key="2">
    <source>
        <dbReference type="ARBA" id="ARBA00010704"/>
    </source>
</evidence>
<feature type="compositionally biased region" description="Acidic residues" evidence="6">
    <location>
        <begin position="67"/>
        <end position="77"/>
    </location>
</feature>
<dbReference type="PANTHER" id="PTHR13673">
    <property type="entry name" value="ESOPHAGEAL CANCER ASSOCIATED PROTEIN"/>
    <property type="match status" value="1"/>
</dbReference>
<dbReference type="AlphaFoldDB" id="A0A5J4X6G7"/>
<feature type="compositionally biased region" description="Basic and acidic residues" evidence="6">
    <location>
        <begin position="236"/>
        <end position="253"/>
    </location>
</feature>
<name>A0A5J4X6G7_9EUKA</name>
<evidence type="ECO:0000256" key="4">
    <source>
        <dbReference type="ARBA" id="ARBA00022753"/>
    </source>
</evidence>
<feature type="compositionally biased region" description="Basic residues" evidence="6">
    <location>
        <begin position="81"/>
        <end position="94"/>
    </location>
</feature>
<comment type="caution">
    <text evidence="7">The sequence shown here is derived from an EMBL/GenBank/DDBJ whole genome shotgun (WGS) entry which is preliminary data.</text>
</comment>